<dbReference type="EMBL" id="LAZR01000062">
    <property type="protein sequence ID" value="KKN96833.1"/>
    <property type="molecule type" value="Genomic_DNA"/>
</dbReference>
<proteinExistence type="predicted"/>
<organism evidence="1">
    <name type="scientific">marine sediment metagenome</name>
    <dbReference type="NCBI Taxonomy" id="412755"/>
    <lineage>
        <taxon>unclassified sequences</taxon>
        <taxon>metagenomes</taxon>
        <taxon>ecological metagenomes</taxon>
    </lineage>
</organism>
<comment type="caution">
    <text evidence="1">The sequence shown here is derived from an EMBL/GenBank/DDBJ whole genome shotgun (WGS) entry which is preliminary data.</text>
</comment>
<gene>
    <name evidence="1" type="ORF">LCGC14_0164770</name>
</gene>
<name>A0A0F9XWP7_9ZZZZ</name>
<protein>
    <submittedName>
        <fullName evidence="1">Uncharacterized protein</fullName>
    </submittedName>
</protein>
<sequence length="112" mass="12285">MLRKMIDEPYCKQPVFLPASVVAMPDGTQQPFDQQPGRIVEIIGDSEVKAGYHGKQVRFATPDGNVFRVGTFYLRTMNSADIAALMQVEKAWLDQPGSEPPYAGLLPGGESD</sequence>
<accession>A0A0F9XWP7</accession>
<reference evidence="1" key="1">
    <citation type="journal article" date="2015" name="Nature">
        <title>Complex archaea that bridge the gap between prokaryotes and eukaryotes.</title>
        <authorList>
            <person name="Spang A."/>
            <person name="Saw J.H."/>
            <person name="Jorgensen S.L."/>
            <person name="Zaremba-Niedzwiedzka K."/>
            <person name="Martijn J."/>
            <person name="Lind A.E."/>
            <person name="van Eijk R."/>
            <person name="Schleper C."/>
            <person name="Guy L."/>
            <person name="Ettema T.J."/>
        </authorList>
    </citation>
    <scope>NUCLEOTIDE SEQUENCE</scope>
</reference>
<evidence type="ECO:0000313" key="1">
    <source>
        <dbReference type="EMBL" id="KKN96833.1"/>
    </source>
</evidence>
<dbReference type="AlphaFoldDB" id="A0A0F9XWP7"/>